<dbReference type="InterPro" id="IPR009648">
    <property type="entry name" value="Malonate_gamma"/>
</dbReference>
<reference evidence="1" key="1">
    <citation type="submission" date="2016-10" db="EMBL/GenBank/DDBJ databases">
        <title>Sequence of Gallionella enrichment culture.</title>
        <authorList>
            <person name="Poehlein A."/>
            <person name="Muehling M."/>
            <person name="Daniel R."/>
        </authorList>
    </citation>
    <scope>NUCLEOTIDE SEQUENCE</scope>
</reference>
<dbReference type="SUPFAM" id="SSF52096">
    <property type="entry name" value="ClpP/crotonase"/>
    <property type="match status" value="1"/>
</dbReference>
<dbReference type="InterPro" id="IPR029045">
    <property type="entry name" value="ClpP/crotonase-like_dom_sf"/>
</dbReference>
<proteinExistence type="predicted"/>
<dbReference type="EMBL" id="MLJW01001776">
    <property type="protein sequence ID" value="OIQ76775.1"/>
    <property type="molecule type" value="Genomic_DNA"/>
</dbReference>
<dbReference type="AlphaFoldDB" id="A0A1J5Q9U9"/>
<gene>
    <name evidence="1" type="primary">madD_4</name>
    <name evidence="1" type="ORF">GALL_415410</name>
</gene>
<dbReference type="GO" id="GO:0005975">
    <property type="term" value="P:carbohydrate metabolic process"/>
    <property type="evidence" value="ECO:0007669"/>
    <property type="project" value="InterPro"/>
</dbReference>
<sequence length="273" mass="29095">MTPMDTISTRGRAWFDALRGEAPALPGLPPSVRAADGLIGNRRARLLAVVPDPDSPYPRARRGEVGLREGWGLAQAVREAMEQDAAGPKRALLAIVDVPSQAYGRREEMLGIHLACAAAVDAYAAARWAGHPVVALLVGAAMSGAFLAHGYQAHRIVALDDPRVMVHAMGREAAARVTRRPVDELDALGAANPPMSYRLADYARLGLLHRLLGGVNADDPDANALDVVRQAVLEALADIGADERGLGVRLESAPARDGRAASREVRRRLAAQW</sequence>
<dbReference type="EC" id="2.1.3.10" evidence="1"/>
<dbReference type="NCBIfam" id="TIGR03134">
    <property type="entry name" value="malonate_gamma"/>
    <property type="match status" value="1"/>
</dbReference>
<keyword evidence="1" id="KW-0808">Transferase</keyword>
<comment type="caution">
    <text evidence="1">The sequence shown here is derived from an EMBL/GenBank/DDBJ whole genome shotgun (WGS) entry which is preliminary data.</text>
</comment>
<accession>A0A1J5Q9U9</accession>
<organism evidence="1">
    <name type="scientific">mine drainage metagenome</name>
    <dbReference type="NCBI Taxonomy" id="410659"/>
    <lineage>
        <taxon>unclassified sequences</taxon>
        <taxon>metagenomes</taxon>
        <taxon>ecological metagenomes</taxon>
    </lineage>
</organism>
<name>A0A1J5Q9U9_9ZZZZ</name>
<dbReference type="Pfam" id="PF06833">
    <property type="entry name" value="MdcE"/>
    <property type="match status" value="1"/>
</dbReference>
<evidence type="ECO:0000313" key="1">
    <source>
        <dbReference type="EMBL" id="OIQ76775.1"/>
    </source>
</evidence>
<dbReference type="GO" id="GO:0016740">
    <property type="term" value="F:transferase activity"/>
    <property type="evidence" value="ECO:0007669"/>
    <property type="project" value="UniProtKB-KW"/>
</dbReference>
<dbReference type="Gene3D" id="3.90.226.10">
    <property type="entry name" value="2-enoyl-CoA Hydratase, Chain A, domain 1"/>
    <property type="match status" value="1"/>
</dbReference>
<protein>
    <submittedName>
        <fullName evidence="1">Malonyl-S-ACP:biotin-protein carboxyltransferase MADD</fullName>
        <ecNumber evidence="1">2.1.3.10</ecNumber>
    </submittedName>
</protein>